<dbReference type="SUPFAM" id="SSF53659">
    <property type="entry name" value="Isocitrate/Isopropylmalate dehydrogenase-like"/>
    <property type="match status" value="1"/>
</dbReference>
<evidence type="ECO:0000256" key="1">
    <source>
        <dbReference type="ARBA" id="ARBA00001232"/>
    </source>
</evidence>
<dbReference type="InParanoid" id="G9ER46"/>
<comment type="catalytic activity">
    <reaction evidence="1 10">
        <text>a fatty acyl-[ACP] + phosphate = an acyl phosphate + holo-[ACP]</text>
        <dbReference type="Rhea" id="RHEA:42292"/>
        <dbReference type="Rhea" id="RHEA-COMP:9685"/>
        <dbReference type="Rhea" id="RHEA-COMP:14125"/>
        <dbReference type="ChEBI" id="CHEBI:43474"/>
        <dbReference type="ChEBI" id="CHEBI:59918"/>
        <dbReference type="ChEBI" id="CHEBI:64479"/>
        <dbReference type="ChEBI" id="CHEBI:138651"/>
        <dbReference type="EC" id="2.3.1.274"/>
    </reaction>
</comment>
<dbReference type="NCBIfam" id="TIGR00182">
    <property type="entry name" value="plsX"/>
    <property type="match status" value="1"/>
</dbReference>
<reference evidence="11 12" key="1">
    <citation type="journal article" date="2011" name="BMC Genomics">
        <title>Insight into cross-talk between intra-amoebal pathogens.</title>
        <authorList>
            <person name="Gimenez G."/>
            <person name="Bertelli C."/>
            <person name="Moliner C."/>
            <person name="Robert C."/>
            <person name="Raoult D."/>
            <person name="Fournier P.E."/>
            <person name="Greub G."/>
        </authorList>
    </citation>
    <scope>NUCLEOTIDE SEQUENCE [LARGE SCALE GENOMIC DNA]</scope>
    <source>
        <strain evidence="11 12">LLAP12</strain>
    </source>
</reference>
<dbReference type="STRING" id="658187.LDG_7757"/>
<proteinExistence type="inferred from homology"/>
<accession>G9ER46</accession>
<evidence type="ECO:0000256" key="5">
    <source>
        <dbReference type="ARBA" id="ARBA00023098"/>
    </source>
</evidence>
<dbReference type="Proteomes" id="UP000002770">
    <property type="component" value="Unassembled WGS sequence"/>
</dbReference>
<dbReference type="GO" id="GO:0005737">
    <property type="term" value="C:cytoplasm"/>
    <property type="evidence" value="ECO:0007669"/>
    <property type="project" value="UniProtKB-SubCell"/>
</dbReference>
<evidence type="ECO:0000256" key="7">
    <source>
        <dbReference type="ARBA" id="ARBA00023264"/>
    </source>
</evidence>
<organism evidence="11 12">
    <name type="scientific">Legionella drancourtii LLAP12</name>
    <dbReference type="NCBI Taxonomy" id="658187"/>
    <lineage>
        <taxon>Bacteria</taxon>
        <taxon>Pseudomonadati</taxon>
        <taxon>Pseudomonadota</taxon>
        <taxon>Gammaproteobacteria</taxon>
        <taxon>Legionellales</taxon>
        <taxon>Legionellaceae</taxon>
        <taxon>Legionella</taxon>
    </lineage>
</organism>
<dbReference type="AlphaFoldDB" id="G9ER46"/>
<evidence type="ECO:0000256" key="10">
    <source>
        <dbReference type="HAMAP-Rule" id="MF_00019"/>
    </source>
</evidence>
<dbReference type="GO" id="GO:0008654">
    <property type="term" value="P:phospholipid biosynthetic process"/>
    <property type="evidence" value="ECO:0007669"/>
    <property type="project" value="UniProtKB-KW"/>
</dbReference>
<dbReference type="InterPro" id="IPR003664">
    <property type="entry name" value="FA_synthesis"/>
</dbReference>
<evidence type="ECO:0000313" key="12">
    <source>
        <dbReference type="Proteomes" id="UP000002770"/>
    </source>
</evidence>
<dbReference type="RefSeq" id="WP_006871652.1">
    <property type="nucleotide sequence ID" value="NZ_JH413833.1"/>
</dbReference>
<keyword evidence="12" id="KW-1185">Reference proteome</keyword>
<keyword evidence="11" id="KW-0012">Acyltransferase</keyword>
<dbReference type="UniPathway" id="UPA00085"/>
<dbReference type="HAMAP" id="MF_00019">
    <property type="entry name" value="PlsX"/>
    <property type="match status" value="1"/>
</dbReference>
<dbReference type="PIRSF" id="PIRSF002465">
    <property type="entry name" value="Phsphlp_syn_PlsX"/>
    <property type="match status" value="1"/>
</dbReference>
<dbReference type="PANTHER" id="PTHR30100">
    <property type="entry name" value="FATTY ACID/PHOSPHOLIPID SYNTHESIS PROTEIN PLSX"/>
    <property type="match status" value="1"/>
</dbReference>
<dbReference type="FunCoup" id="G9ER46">
    <property type="interactions" value="281"/>
</dbReference>
<dbReference type="GO" id="GO:0006633">
    <property type="term" value="P:fatty acid biosynthetic process"/>
    <property type="evidence" value="ECO:0007669"/>
    <property type="project" value="UniProtKB-UniRule"/>
</dbReference>
<keyword evidence="6 10" id="KW-0594">Phospholipid biosynthesis</keyword>
<comment type="function">
    <text evidence="10">Catalyzes the reversible formation of acyl-phosphate (acyl-PO(4)) from acyl-[acyl-carrier-protein] (acyl-ACP). This enzyme utilizes acyl-ACP as fatty acyl donor, but not acyl-CoA.</text>
</comment>
<evidence type="ECO:0000256" key="6">
    <source>
        <dbReference type="ARBA" id="ARBA00023209"/>
    </source>
</evidence>
<dbReference type="EC" id="2.3.1.274" evidence="8 10"/>
<evidence type="ECO:0000313" key="11">
    <source>
        <dbReference type="EMBL" id="EHL30247.1"/>
    </source>
</evidence>
<dbReference type="Gene3D" id="3.40.718.10">
    <property type="entry name" value="Isopropylmalate Dehydrogenase"/>
    <property type="match status" value="1"/>
</dbReference>
<comment type="pathway">
    <text evidence="10">Lipid metabolism; phospholipid metabolism.</text>
</comment>
<dbReference type="EMBL" id="JH413833">
    <property type="protein sequence ID" value="EHL30247.1"/>
    <property type="molecule type" value="Genomic_DNA"/>
</dbReference>
<keyword evidence="4 10" id="KW-0808">Transferase</keyword>
<keyword evidence="2 10" id="KW-0963">Cytoplasm</keyword>
<protein>
    <recommendedName>
        <fullName evidence="8 10">Phosphate acyltransferase</fullName>
        <ecNumber evidence="8 10">2.3.1.274</ecNumber>
    </recommendedName>
    <alternativeName>
        <fullName evidence="10">Acyl-ACP phosphotransacylase</fullName>
    </alternativeName>
    <alternativeName>
        <fullName evidence="10">Acyl-[acyl-carrier-protein]--phosphate acyltransferase</fullName>
    </alternativeName>
    <alternativeName>
        <fullName evidence="10">Phosphate-acyl-ACP acyltransferase</fullName>
    </alternativeName>
</protein>
<sequence length="342" mass="36903">MKNITIAIDTMGGDHGLSVVIPACVCAAKDNPNLKLILVGIQDKINAYLKKLGVASSQQFSVVHASEVVAMDELPSHALRNKKDSSMRVAINLVKEGIAHACVSAGNTGALMATARYVLKTLPGIDRPAIISELPTMKGRTWVIDLGANVDSCAEHLFQFAVMGSALVQAVANKQNPKIALLNIGVEEMKGNDQVKRTAHMLEECSMMNYVGYVEGDHFYTGSVDLVVCDGFVGNVALKASEGLARLFLDLFKESFNRNLFTKMLGFIALPVLKHIKSRLDPSRYNGASMLGLNGIVVKSHGGANAFGFQHAIEQAILEVENDVIDLVRAQINDFINQGLLL</sequence>
<dbReference type="eggNOG" id="COG0416">
    <property type="taxonomic scope" value="Bacteria"/>
</dbReference>
<keyword evidence="7 10" id="KW-1208">Phospholipid metabolism</keyword>
<dbReference type="GO" id="GO:0043811">
    <property type="term" value="F:phosphate:acyl-[acyl carrier protein] acyltransferase activity"/>
    <property type="evidence" value="ECO:0007669"/>
    <property type="project" value="UniProtKB-UniRule"/>
</dbReference>
<comment type="subcellular location">
    <subcellularLocation>
        <location evidence="10">Cytoplasm</location>
    </subcellularLocation>
    <text evidence="10">Associated with the membrane possibly through PlsY.</text>
</comment>
<name>G9ER46_9GAMM</name>
<dbReference type="HOGENOM" id="CLU_039379_1_0_6"/>
<gene>
    <name evidence="10" type="primary">plsX</name>
    <name evidence="11" type="ORF">LDG_7757</name>
</gene>
<keyword evidence="5 10" id="KW-0443">Lipid metabolism</keyword>
<comment type="similarity">
    <text evidence="10">Belongs to the PlsX family.</text>
</comment>
<dbReference type="OrthoDB" id="9806408at2"/>
<dbReference type="InterPro" id="IPR012281">
    <property type="entry name" value="Phospholipid_synth_PlsX-like"/>
</dbReference>
<evidence type="ECO:0000256" key="2">
    <source>
        <dbReference type="ARBA" id="ARBA00022490"/>
    </source>
</evidence>
<evidence type="ECO:0000256" key="9">
    <source>
        <dbReference type="ARBA" id="ARBA00046608"/>
    </source>
</evidence>
<dbReference type="PANTHER" id="PTHR30100:SF1">
    <property type="entry name" value="PHOSPHATE ACYLTRANSFERASE"/>
    <property type="match status" value="1"/>
</dbReference>
<evidence type="ECO:0000256" key="8">
    <source>
        <dbReference type="ARBA" id="ARBA00024069"/>
    </source>
</evidence>
<dbReference type="Pfam" id="PF02504">
    <property type="entry name" value="FA_synthesis"/>
    <property type="match status" value="1"/>
</dbReference>
<evidence type="ECO:0000256" key="3">
    <source>
        <dbReference type="ARBA" id="ARBA00022516"/>
    </source>
</evidence>
<evidence type="ECO:0000256" key="4">
    <source>
        <dbReference type="ARBA" id="ARBA00022679"/>
    </source>
</evidence>
<comment type="subunit">
    <text evidence="9 10">Homodimer. Probably interacts with PlsY.</text>
</comment>
<keyword evidence="3 10" id="KW-0444">Lipid biosynthesis</keyword>